<dbReference type="Proteomes" id="UP000176938">
    <property type="component" value="Unassembled WGS sequence"/>
</dbReference>
<reference evidence="1 2" key="1">
    <citation type="journal article" date="2016" name="Nat. Commun.">
        <title>Thousands of microbial genomes shed light on interconnected biogeochemical processes in an aquifer system.</title>
        <authorList>
            <person name="Anantharaman K."/>
            <person name="Brown C.T."/>
            <person name="Hug L.A."/>
            <person name="Sharon I."/>
            <person name="Castelle C.J."/>
            <person name="Probst A.J."/>
            <person name="Thomas B.C."/>
            <person name="Singh A."/>
            <person name="Wilkins M.J."/>
            <person name="Karaoz U."/>
            <person name="Brodie E.L."/>
            <person name="Williams K.H."/>
            <person name="Hubbard S.S."/>
            <person name="Banfield J.F."/>
        </authorList>
    </citation>
    <scope>NUCLEOTIDE SEQUENCE [LARGE SCALE GENOMIC DNA]</scope>
</reference>
<dbReference type="AlphaFoldDB" id="A0A1F4RBY6"/>
<comment type="caution">
    <text evidence="1">The sequence shown here is derived from an EMBL/GenBank/DDBJ whole genome shotgun (WGS) entry which is preliminary data.</text>
</comment>
<protein>
    <submittedName>
        <fullName evidence="1">Uncharacterized protein</fullName>
    </submittedName>
</protein>
<proteinExistence type="predicted"/>
<evidence type="ECO:0000313" key="1">
    <source>
        <dbReference type="EMBL" id="OGC05695.1"/>
    </source>
</evidence>
<sequence length="297" mass="34465">MLRPKKESSLSIAQRLSPQCVELLRDLQKGGGRISFSPEVVQIQNFVGQYVLIYDDERKIGRALFLAFLGEDGLKDFNQEIEALSKDEQQEFLDSFASSELLNEISEVMDSFKIPQSQTEWKAARDEAAKLPEDERKVIEKQSAFFWYFFFSHFFNTLSLMVHGTKMTSLVPRAIAGDEDSFLKAVQIDRMLLLHHPYFRDRKARAQSEGETAFLSKLAYRESNPTLRSKIRYPGLYMLFGILESINWLDELSHEELLDICEGAGLDDYQNRIEDVTYLTKRLIEYRIWKKASLSMQ</sequence>
<name>A0A1F4RBY6_UNCSA</name>
<gene>
    <name evidence="1" type="ORF">A3H38_04550</name>
</gene>
<accession>A0A1F4RBY6</accession>
<dbReference type="EMBL" id="METP01000036">
    <property type="protein sequence ID" value="OGC05695.1"/>
    <property type="molecule type" value="Genomic_DNA"/>
</dbReference>
<organism evidence="1 2">
    <name type="scientific">candidate division WOR-1 bacterium RIFCSPLOWO2_02_FULL_46_20</name>
    <dbReference type="NCBI Taxonomy" id="1802567"/>
    <lineage>
        <taxon>Bacteria</taxon>
        <taxon>Bacillati</taxon>
        <taxon>Saganbacteria</taxon>
    </lineage>
</organism>
<evidence type="ECO:0000313" key="2">
    <source>
        <dbReference type="Proteomes" id="UP000176938"/>
    </source>
</evidence>